<feature type="compositionally biased region" description="Polar residues" evidence="1">
    <location>
        <begin position="87"/>
        <end position="104"/>
    </location>
</feature>
<evidence type="ECO:0000256" key="1">
    <source>
        <dbReference type="SAM" id="MobiDB-lite"/>
    </source>
</evidence>
<keyword evidence="3" id="KW-1185">Reference proteome</keyword>
<feature type="region of interest" description="Disordered" evidence="1">
    <location>
        <begin position="67"/>
        <end position="104"/>
    </location>
</feature>
<dbReference type="Proteomes" id="UP000485058">
    <property type="component" value="Unassembled WGS sequence"/>
</dbReference>
<name>A0A6A0AEF6_HAELA</name>
<gene>
    <name evidence="2" type="ORF">HaLaN_30290</name>
</gene>
<dbReference type="AlphaFoldDB" id="A0A6A0AEF6"/>
<organism evidence="2 3">
    <name type="scientific">Haematococcus lacustris</name>
    <name type="common">Green alga</name>
    <name type="synonym">Haematococcus pluvialis</name>
    <dbReference type="NCBI Taxonomy" id="44745"/>
    <lineage>
        <taxon>Eukaryota</taxon>
        <taxon>Viridiplantae</taxon>
        <taxon>Chlorophyta</taxon>
        <taxon>core chlorophytes</taxon>
        <taxon>Chlorophyceae</taxon>
        <taxon>CS clade</taxon>
        <taxon>Chlamydomonadales</taxon>
        <taxon>Haematococcaceae</taxon>
        <taxon>Haematococcus</taxon>
    </lineage>
</organism>
<comment type="caution">
    <text evidence="2">The sequence shown here is derived from an EMBL/GenBank/DDBJ whole genome shotgun (WGS) entry which is preliminary data.</text>
</comment>
<protein>
    <submittedName>
        <fullName evidence="2">Uncharacterized protein</fullName>
    </submittedName>
</protein>
<evidence type="ECO:0000313" key="3">
    <source>
        <dbReference type="Proteomes" id="UP000485058"/>
    </source>
</evidence>
<accession>A0A6A0AEF6</accession>
<reference evidence="2 3" key="1">
    <citation type="submission" date="2020-02" db="EMBL/GenBank/DDBJ databases">
        <title>Draft genome sequence of Haematococcus lacustris strain NIES-144.</title>
        <authorList>
            <person name="Morimoto D."/>
            <person name="Nakagawa S."/>
            <person name="Yoshida T."/>
            <person name="Sawayama S."/>
        </authorList>
    </citation>
    <scope>NUCLEOTIDE SEQUENCE [LARGE SCALE GENOMIC DNA]</scope>
    <source>
        <strain evidence="2 3">NIES-144</strain>
    </source>
</reference>
<proteinExistence type="predicted"/>
<evidence type="ECO:0000313" key="2">
    <source>
        <dbReference type="EMBL" id="GFH31280.1"/>
    </source>
</evidence>
<sequence length="138" mass="14837">MYRWQPSVYVSPAKFPTAASDLALTNTLHPGLINPHDFRTLARTTHVPGSPHTAALLPRSTAGSGGWNTSTYFEAGERERGVRETTQRSLSASGARNQQLLGNGTYTSPVQRAVQAKAEAGEDLAALEARYGKEGAQR</sequence>
<dbReference type="EMBL" id="BLLF01005502">
    <property type="protein sequence ID" value="GFH31280.1"/>
    <property type="molecule type" value="Genomic_DNA"/>
</dbReference>
<feature type="compositionally biased region" description="Basic and acidic residues" evidence="1">
    <location>
        <begin position="75"/>
        <end position="86"/>
    </location>
</feature>